<keyword evidence="1" id="KW-0732">Signal</keyword>
<proteinExistence type="predicted"/>
<keyword evidence="3" id="KW-1185">Reference proteome</keyword>
<feature type="signal peptide" evidence="1">
    <location>
        <begin position="1"/>
        <end position="17"/>
    </location>
</feature>
<dbReference type="PANTHER" id="PTHR31649:SF1">
    <property type="entry name" value="FARNESOIC ACID O-METHYL TRANSFERASE DOMAIN-CONTAINING PROTEIN"/>
    <property type="match status" value="1"/>
</dbReference>
<dbReference type="SMART" id="SM00696">
    <property type="entry name" value="DM9"/>
    <property type="match status" value="2"/>
</dbReference>
<dbReference type="Pfam" id="PF11901">
    <property type="entry name" value="DM9"/>
    <property type="match status" value="1"/>
</dbReference>
<evidence type="ECO:0000256" key="1">
    <source>
        <dbReference type="SAM" id="SignalP"/>
    </source>
</evidence>
<organism evidence="2 3">
    <name type="scientific">Aquibium oceanicum</name>
    <dbReference type="NCBI Taxonomy" id="1670800"/>
    <lineage>
        <taxon>Bacteria</taxon>
        <taxon>Pseudomonadati</taxon>
        <taxon>Pseudomonadota</taxon>
        <taxon>Alphaproteobacteria</taxon>
        <taxon>Hyphomicrobiales</taxon>
        <taxon>Phyllobacteriaceae</taxon>
        <taxon>Aquibium</taxon>
    </lineage>
</organism>
<dbReference type="STRING" id="1670800.BSQ44_05100"/>
<protein>
    <recommendedName>
        <fullName evidence="4">DUF3421 domain-containing protein</fullName>
    </recommendedName>
</protein>
<dbReference type="AlphaFoldDB" id="A0A1L3SN37"/>
<accession>A0A1L3SN37</accession>
<sequence>MLVSAVLAVGFPTAASAAEWVNGSYGSMPPPTITPNGGYEANGEPLFVCRASMNGGMHPGKIRNGFNGCNIGYGGREETVVSYQVFTGHGRWTTAQFGAIPQGMIQAGWEANGQPLGVCRAQWSDGVHPGKIRNGFSGCNIGYGGREITVNVYEVLTN</sequence>
<dbReference type="PANTHER" id="PTHR31649">
    <property type="entry name" value="AGAP009604-PA"/>
    <property type="match status" value="1"/>
</dbReference>
<dbReference type="InterPro" id="IPR006616">
    <property type="entry name" value="DM9_repeat"/>
</dbReference>
<evidence type="ECO:0000313" key="3">
    <source>
        <dbReference type="Proteomes" id="UP000182840"/>
    </source>
</evidence>
<evidence type="ECO:0008006" key="4">
    <source>
        <dbReference type="Google" id="ProtNLM"/>
    </source>
</evidence>
<feature type="chain" id="PRO_5012182512" description="DUF3421 domain-containing protein" evidence="1">
    <location>
        <begin position="18"/>
        <end position="158"/>
    </location>
</feature>
<dbReference type="RefSeq" id="WP_072602235.1">
    <property type="nucleotide sequence ID" value="NZ_JBHRXM010000004.1"/>
</dbReference>
<gene>
    <name evidence="2" type="ORF">BSQ44_05100</name>
</gene>
<dbReference type="KEGG" id="meso:BSQ44_05100"/>
<reference evidence="3" key="1">
    <citation type="submission" date="2016-11" db="EMBL/GenBank/DDBJ databases">
        <title>Mesorhizobium oceanicum sp. nov., isolated from deep seawater in South China Sea.</title>
        <authorList>
            <person name="Fu G.-Y."/>
        </authorList>
    </citation>
    <scope>NUCLEOTIDE SEQUENCE [LARGE SCALE GENOMIC DNA]</scope>
    <source>
        <strain evidence="3">B7</strain>
    </source>
</reference>
<evidence type="ECO:0000313" key="2">
    <source>
        <dbReference type="EMBL" id="APH70826.1"/>
    </source>
</evidence>
<name>A0A1L3SN37_9HYPH</name>
<dbReference type="EMBL" id="CP018171">
    <property type="protein sequence ID" value="APH70826.1"/>
    <property type="molecule type" value="Genomic_DNA"/>
</dbReference>
<dbReference type="Proteomes" id="UP000182840">
    <property type="component" value="Chromosome"/>
</dbReference>